<protein>
    <recommendedName>
        <fullName evidence="3">LAGLIDADG homing endonuclease</fullName>
    </recommendedName>
</protein>
<dbReference type="Proteomes" id="UP001054945">
    <property type="component" value="Unassembled WGS sequence"/>
</dbReference>
<organism evidence="1 2">
    <name type="scientific">Caerostris extrusa</name>
    <name type="common">Bark spider</name>
    <name type="synonym">Caerostris bankana</name>
    <dbReference type="NCBI Taxonomy" id="172846"/>
    <lineage>
        <taxon>Eukaryota</taxon>
        <taxon>Metazoa</taxon>
        <taxon>Ecdysozoa</taxon>
        <taxon>Arthropoda</taxon>
        <taxon>Chelicerata</taxon>
        <taxon>Arachnida</taxon>
        <taxon>Araneae</taxon>
        <taxon>Araneomorphae</taxon>
        <taxon>Entelegynae</taxon>
        <taxon>Araneoidea</taxon>
        <taxon>Araneidae</taxon>
        <taxon>Caerostris</taxon>
    </lineage>
</organism>
<evidence type="ECO:0000313" key="2">
    <source>
        <dbReference type="Proteomes" id="UP001054945"/>
    </source>
</evidence>
<proteinExistence type="predicted"/>
<dbReference type="EMBL" id="BPLR01019080">
    <property type="protein sequence ID" value="GIZ04400.1"/>
    <property type="molecule type" value="Genomic_DNA"/>
</dbReference>
<name>A0AAV4YDF4_CAEEX</name>
<dbReference type="AlphaFoldDB" id="A0AAV4YDF4"/>
<accession>A0AAV4YDF4</accession>
<reference evidence="1 2" key="1">
    <citation type="submission" date="2021-06" db="EMBL/GenBank/DDBJ databases">
        <title>Caerostris extrusa draft genome.</title>
        <authorList>
            <person name="Kono N."/>
            <person name="Arakawa K."/>
        </authorList>
    </citation>
    <scope>NUCLEOTIDE SEQUENCE [LARGE SCALE GENOMIC DNA]</scope>
</reference>
<sequence>MIGQSGTFSRSNGFRLSVNMLHATVQRFTESGLLFCFLFRTKTKVAVKEADSECYRTFLKFKIKYSCAKLYGVNIHKTKESPSVSKTSTWIGVPNYEFDIEE</sequence>
<gene>
    <name evidence="1" type="ORF">CEXT_305581</name>
</gene>
<comment type="caution">
    <text evidence="1">The sequence shown here is derived from an EMBL/GenBank/DDBJ whole genome shotgun (WGS) entry which is preliminary data.</text>
</comment>
<evidence type="ECO:0008006" key="3">
    <source>
        <dbReference type="Google" id="ProtNLM"/>
    </source>
</evidence>
<keyword evidence="2" id="KW-1185">Reference proteome</keyword>
<evidence type="ECO:0000313" key="1">
    <source>
        <dbReference type="EMBL" id="GIZ04400.1"/>
    </source>
</evidence>